<dbReference type="EC" id="1.13.11.-" evidence="6"/>
<dbReference type="Pfam" id="PF03055">
    <property type="entry name" value="RPE65"/>
    <property type="match status" value="1"/>
</dbReference>
<keyword evidence="8" id="KW-1185">Reference proteome</keyword>
<keyword evidence="4 5" id="KW-0408">Iron</keyword>
<reference evidence="7" key="1">
    <citation type="submission" date="2022-06" db="EMBL/GenBank/DDBJ databases">
        <title>Novel species in genus nocardia.</title>
        <authorList>
            <person name="Li F."/>
        </authorList>
    </citation>
    <scope>NUCLEOTIDE SEQUENCE</scope>
    <source>
        <strain evidence="7">CDC141</strain>
    </source>
</reference>
<dbReference type="InterPro" id="IPR004294">
    <property type="entry name" value="Carotenoid_Oase"/>
</dbReference>
<evidence type="ECO:0000256" key="5">
    <source>
        <dbReference type="PIRSR" id="PIRSR604294-1"/>
    </source>
</evidence>
<evidence type="ECO:0000256" key="2">
    <source>
        <dbReference type="ARBA" id="ARBA00022723"/>
    </source>
</evidence>
<evidence type="ECO:0000256" key="6">
    <source>
        <dbReference type="RuleBase" id="RU364048"/>
    </source>
</evidence>
<dbReference type="RefSeq" id="WP_251908945.1">
    <property type="nucleotide sequence ID" value="NZ_JAMRXG010000001.1"/>
</dbReference>
<dbReference type="GO" id="GO:0046872">
    <property type="term" value="F:metal ion binding"/>
    <property type="evidence" value="ECO:0007669"/>
    <property type="project" value="UniProtKB-KW"/>
</dbReference>
<evidence type="ECO:0000313" key="7">
    <source>
        <dbReference type="EMBL" id="MCM6772068.1"/>
    </source>
</evidence>
<dbReference type="Proteomes" id="UP001139157">
    <property type="component" value="Unassembled WGS sequence"/>
</dbReference>
<evidence type="ECO:0000256" key="1">
    <source>
        <dbReference type="ARBA" id="ARBA00006787"/>
    </source>
</evidence>
<evidence type="ECO:0000313" key="8">
    <source>
        <dbReference type="Proteomes" id="UP001139157"/>
    </source>
</evidence>
<gene>
    <name evidence="7" type="ORF">NDR86_01110</name>
</gene>
<keyword evidence="6" id="KW-0223">Dioxygenase</keyword>
<dbReference type="PANTHER" id="PTHR10543">
    <property type="entry name" value="BETA-CAROTENE DIOXYGENASE"/>
    <property type="match status" value="1"/>
</dbReference>
<keyword evidence="2 5" id="KW-0479">Metal-binding</keyword>
<dbReference type="GO" id="GO:0016121">
    <property type="term" value="P:carotene catabolic process"/>
    <property type="evidence" value="ECO:0007669"/>
    <property type="project" value="TreeGrafter"/>
</dbReference>
<comment type="cofactor">
    <cofactor evidence="5 6">
        <name>Fe(2+)</name>
        <dbReference type="ChEBI" id="CHEBI:29033"/>
    </cofactor>
    <text evidence="5 6">Binds 1 Fe(2+) ion per subunit.</text>
</comment>
<evidence type="ECO:0000256" key="4">
    <source>
        <dbReference type="ARBA" id="ARBA00023004"/>
    </source>
</evidence>
<dbReference type="PANTHER" id="PTHR10543:SF89">
    <property type="entry name" value="CAROTENOID 9,10(9',10')-CLEAVAGE DIOXYGENASE 1"/>
    <property type="match status" value="1"/>
</dbReference>
<organism evidence="7 8">
    <name type="scientific">Nocardia pulmonis</name>
    <dbReference type="NCBI Taxonomy" id="2951408"/>
    <lineage>
        <taxon>Bacteria</taxon>
        <taxon>Bacillati</taxon>
        <taxon>Actinomycetota</taxon>
        <taxon>Actinomycetes</taxon>
        <taxon>Mycobacteriales</taxon>
        <taxon>Nocardiaceae</taxon>
        <taxon>Nocardia</taxon>
    </lineage>
</organism>
<feature type="binding site" evidence="5">
    <location>
        <position position="118"/>
    </location>
    <ligand>
        <name>Fe cation</name>
        <dbReference type="ChEBI" id="CHEBI:24875"/>
        <note>catalytic</note>
    </ligand>
</feature>
<evidence type="ECO:0000256" key="3">
    <source>
        <dbReference type="ARBA" id="ARBA00023002"/>
    </source>
</evidence>
<accession>A0A9X2E2T4</accession>
<dbReference type="EMBL" id="JAMRXG010000001">
    <property type="protein sequence ID" value="MCM6772068.1"/>
    <property type="molecule type" value="Genomic_DNA"/>
</dbReference>
<proteinExistence type="inferred from homology"/>
<name>A0A9X2E2T4_9NOCA</name>
<comment type="similarity">
    <text evidence="1 6">Belongs to the carotenoid oxygenase family.</text>
</comment>
<sequence length="135" mass="14742">MPGRTATRSSWWPAGRRGRWAYQMRLSVDRTMLFDAVVKYDVLTGAKQTQPFGGNVFGSEMTVVPRPDASAEDDAWLTMFAYNGDTDGAEVWIYDAADLSAGPACRLGIPARVPLGFHATWVSGARMRAAARPAD</sequence>
<dbReference type="GO" id="GO:0010436">
    <property type="term" value="F:carotenoid dioxygenase activity"/>
    <property type="evidence" value="ECO:0007669"/>
    <property type="project" value="TreeGrafter"/>
</dbReference>
<dbReference type="AlphaFoldDB" id="A0A9X2E2T4"/>
<keyword evidence="3 6" id="KW-0560">Oxidoreductase</keyword>
<protein>
    <recommendedName>
        <fullName evidence="6">Dioxygenase</fullName>
        <ecNumber evidence="6">1.13.11.-</ecNumber>
    </recommendedName>
</protein>
<comment type="caution">
    <text evidence="7">The sequence shown here is derived from an EMBL/GenBank/DDBJ whole genome shotgun (WGS) entry which is preliminary data.</text>
</comment>